<evidence type="ECO:0000256" key="12">
    <source>
        <dbReference type="SAM" id="MobiDB-lite"/>
    </source>
</evidence>
<keyword evidence="10" id="KW-1133">Transmembrane helix</keyword>
<evidence type="ECO:0000256" key="9">
    <source>
        <dbReference type="ARBA" id="ARBA00022968"/>
    </source>
</evidence>
<evidence type="ECO:0000256" key="2">
    <source>
        <dbReference type="ARBA" id="ARBA00004922"/>
    </source>
</evidence>
<keyword evidence="15" id="KW-1185">Reference proteome</keyword>
<accession>A0ABD3XP57</accession>
<reference evidence="14 15" key="1">
    <citation type="submission" date="2024-11" db="EMBL/GenBank/DDBJ databases">
        <title>Chromosome-level genome assembly of the freshwater bivalve Anodonta woodiana.</title>
        <authorList>
            <person name="Chen X."/>
        </authorList>
    </citation>
    <scope>NUCLEOTIDE SEQUENCE [LARGE SCALE GENOMIC DNA]</scope>
    <source>
        <strain evidence="14">MN2024</strain>
        <tissue evidence="14">Gills</tissue>
    </source>
</reference>
<dbReference type="AlphaFoldDB" id="A0ABD3XP57"/>
<dbReference type="GO" id="GO:0000166">
    <property type="term" value="F:nucleotide binding"/>
    <property type="evidence" value="ECO:0007669"/>
    <property type="project" value="UniProtKB-KW"/>
</dbReference>
<keyword evidence="6" id="KW-0808">Transferase</keyword>
<keyword evidence="9" id="KW-0735">Signal-anchor</keyword>
<evidence type="ECO:0000256" key="8">
    <source>
        <dbReference type="ARBA" id="ARBA00022741"/>
    </source>
</evidence>
<proteinExistence type="inferred from homology"/>
<evidence type="ECO:0000313" key="14">
    <source>
        <dbReference type="EMBL" id="KAL3887847.1"/>
    </source>
</evidence>
<dbReference type="EMBL" id="JBJQND010000001">
    <property type="protein sequence ID" value="KAL3887847.1"/>
    <property type="molecule type" value="Genomic_DNA"/>
</dbReference>
<evidence type="ECO:0000256" key="3">
    <source>
        <dbReference type="ARBA" id="ARBA00006462"/>
    </source>
</evidence>
<dbReference type="EC" id="2.4.1.122" evidence="4"/>
<evidence type="ECO:0000313" key="15">
    <source>
        <dbReference type="Proteomes" id="UP001634394"/>
    </source>
</evidence>
<keyword evidence="7" id="KW-0812">Transmembrane</keyword>
<name>A0ABD3XP57_SINWO</name>
<evidence type="ECO:0000256" key="1">
    <source>
        <dbReference type="ARBA" id="ARBA00004606"/>
    </source>
</evidence>
<keyword evidence="8" id="KW-0547">Nucleotide-binding</keyword>
<sequence>MPDDSQSEQSFKNAMPDDSQSEHLYQNAMPDDSQSEQLYQNVTIFCWILSMTSNLKDKAAAVNSTWAPRCNKYVFVISAEPGVTSASNNQETSGYVQNDILYINSPEGYLNLVKKVKKVIQYLYEKELHNFDWFLKADDDSYFIIENLRYLLSKHDPSKGLYLGYALEPEVYSKSVLYMSGGAGYVFSREGIRLMVEKGYNVGACKESTDFEDLEIGKCAKIAGVTAVNTTDKFDRETFHPDHLKDFLPGPPQDWLKYYAKNKPKGGPDCCSQYSISFHRMSYQDILIFDHLLYKTNVYGRRNLRNDTDVFKVRQS</sequence>
<keyword evidence="11" id="KW-0472">Membrane</keyword>
<dbReference type="InterPro" id="IPR003378">
    <property type="entry name" value="Fringe-like_glycosylTrfase"/>
</dbReference>
<dbReference type="Gene3D" id="3.90.550.50">
    <property type="match status" value="1"/>
</dbReference>
<evidence type="ECO:0000256" key="4">
    <source>
        <dbReference type="ARBA" id="ARBA00012557"/>
    </source>
</evidence>
<dbReference type="InterPro" id="IPR026050">
    <property type="entry name" value="C1GALT1/C1GALT1_chp1"/>
</dbReference>
<dbReference type="Proteomes" id="UP001634394">
    <property type="component" value="Unassembled WGS sequence"/>
</dbReference>
<comment type="pathway">
    <text evidence="2">Protein modification; protein glycosylation.</text>
</comment>
<dbReference type="PANTHER" id="PTHR23033">
    <property type="entry name" value="BETA1,3-GALACTOSYLTRANSFERASE"/>
    <property type="match status" value="1"/>
</dbReference>
<evidence type="ECO:0000256" key="6">
    <source>
        <dbReference type="ARBA" id="ARBA00022679"/>
    </source>
</evidence>
<dbReference type="Pfam" id="PF02434">
    <property type="entry name" value="Fringe"/>
    <property type="match status" value="1"/>
</dbReference>
<gene>
    <name evidence="14" type="ORF">ACJMK2_000236</name>
</gene>
<evidence type="ECO:0000256" key="11">
    <source>
        <dbReference type="ARBA" id="ARBA00023136"/>
    </source>
</evidence>
<dbReference type="GO" id="GO:0016020">
    <property type="term" value="C:membrane"/>
    <property type="evidence" value="ECO:0007669"/>
    <property type="project" value="UniProtKB-SubCell"/>
</dbReference>
<feature type="domain" description="Fringe-like glycosyltransferase" evidence="13">
    <location>
        <begin position="56"/>
        <end position="222"/>
    </location>
</feature>
<comment type="subcellular location">
    <subcellularLocation>
        <location evidence="1">Membrane</location>
        <topology evidence="1">Single-pass type II membrane protein</topology>
    </subcellularLocation>
</comment>
<evidence type="ECO:0000256" key="7">
    <source>
        <dbReference type="ARBA" id="ARBA00022692"/>
    </source>
</evidence>
<dbReference type="GO" id="GO:0016263">
    <property type="term" value="F:glycoprotein-N-acetylgalactosamine 3-beta-galactosyltransferase activity"/>
    <property type="evidence" value="ECO:0007669"/>
    <property type="project" value="UniProtKB-EC"/>
</dbReference>
<protein>
    <recommendedName>
        <fullName evidence="4">N-acetylgalactosaminide beta-1,3-galactosyltransferase</fullName>
        <ecNumber evidence="4">2.4.1.122</ecNumber>
    </recommendedName>
</protein>
<comment type="caution">
    <text evidence="14">The sequence shown here is derived from an EMBL/GenBank/DDBJ whole genome shotgun (WGS) entry which is preliminary data.</text>
</comment>
<feature type="region of interest" description="Disordered" evidence="12">
    <location>
        <begin position="1"/>
        <end position="20"/>
    </location>
</feature>
<evidence type="ECO:0000256" key="5">
    <source>
        <dbReference type="ARBA" id="ARBA00022676"/>
    </source>
</evidence>
<keyword evidence="5" id="KW-0328">Glycosyltransferase</keyword>
<evidence type="ECO:0000256" key="10">
    <source>
        <dbReference type="ARBA" id="ARBA00022989"/>
    </source>
</evidence>
<dbReference type="PANTHER" id="PTHR23033:SF8">
    <property type="entry name" value="HEXOSYLTRANSFERASE"/>
    <property type="match status" value="1"/>
</dbReference>
<evidence type="ECO:0000259" key="13">
    <source>
        <dbReference type="Pfam" id="PF02434"/>
    </source>
</evidence>
<organism evidence="14 15">
    <name type="scientific">Sinanodonta woodiana</name>
    <name type="common">Chinese pond mussel</name>
    <name type="synonym">Anodonta woodiana</name>
    <dbReference type="NCBI Taxonomy" id="1069815"/>
    <lineage>
        <taxon>Eukaryota</taxon>
        <taxon>Metazoa</taxon>
        <taxon>Spiralia</taxon>
        <taxon>Lophotrochozoa</taxon>
        <taxon>Mollusca</taxon>
        <taxon>Bivalvia</taxon>
        <taxon>Autobranchia</taxon>
        <taxon>Heteroconchia</taxon>
        <taxon>Palaeoheterodonta</taxon>
        <taxon>Unionida</taxon>
        <taxon>Unionoidea</taxon>
        <taxon>Unionidae</taxon>
        <taxon>Unioninae</taxon>
        <taxon>Sinanodonta</taxon>
    </lineage>
</organism>
<comment type="similarity">
    <text evidence="3">Belongs to the glycosyltransferase 31 family. Beta3-Gal-T subfamily.</text>
</comment>